<evidence type="ECO:0008006" key="6">
    <source>
        <dbReference type="Google" id="ProtNLM"/>
    </source>
</evidence>
<evidence type="ECO:0000313" key="4">
    <source>
        <dbReference type="EMBL" id="KAK7435108.1"/>
    </source>
</evidence>
<comment type="similarity">
    <text evidence="1">Belongs to the short-chain dehydrogenases/reductases (SDR) family.</text>
</comment>
<dbReference type="InterPro" id="IPR002347">
    <property type="entry name" value="SDR_fam"/>
</dbReference>
<dbReference type="SUPFAM" id="SSF51735">
    <property type="entry name" value="NAD(P)-binding Rossmann-fold domains"/>
    <property type="match status" value="1"/>
</dbReference>
<evidence type="ECO:0000313" key="5">
    <source>
        <dbReference type="Proteomes" id="UP001498398"/>
    </source>
</evidence>
<gene>
    <name evidence="4" type="ORF">VKT23_019801</name>
</gene>
<accession>A0ABR1INK0</accession>
<proteinExistence type="inferred from homology"/>
<evidence type="ECO:0000256" key="2">
    <source>
        <dbReference type="ARBA" id="ARBA00022857"/>
    </source>
</evidence>
<keyword evidence="3" id="KW-0560">Oxidoreductase</keyword>
<name>A0ABR1INK0_9AGAR</name>
<dbReference type="EMBL" id="JBANRG010000111">
    <property type="protein sequence ID" value="KAK7435108.1"/>
    <property type="molecule type" value="Genomic_DNA"/>
</dbReference>
<dbReference type="Gene3D" id="3.40.50.720">
    <property type="entry name" value="NAD(P)-binding Rossmann-like Domain"/>
    <property type="match status" value="1"/>
</dbReference>
<dbReference type="PANTHER" id="PTHR24320:SF282">
    <property type="entry name" value="WW DOMAIN-CONTAINING OXIDOREDUCTASE"/>
    <property type="match status" value="1"/>
</dbReference>
<keyword evidence="5" id="KW-1185">Reference proteome</keyword>
<dbReference type="PANTHER" id="PTHR24320">
    <property type="entry name" value="RETINOL DEHYDROGENASE"/>
    <property type="match status" value="1"/>
</dbReference>
<comment type="caution">
    <text evidence="4">The sequence shown here is derived from an EMBL/GenBank/DDBJ whole genome shotgun (WGS) entry which is preliminary data.</text>
</comment>
<evidence type="ECO:0000256" key="1">
    <source>
        <dbReference type="ARBA" id="ARBA00006484"/>
    </source>
</evidence>
<dbReference type="InterPro" id="IPR036291">
    <property type="entry name" value="NAD(P)-bd_dom_sf"/>
</dbReference>
<reference evidence="4 5" key="1">
    <citation type="submission" date="2024-01" db="EMBL/GenBank/DDBJ databases">
        <title>A draft genome for the cacao thread blight pathogen Marasmiellus scandens.</title>
        <authorList>
            <person name="Baruah I.K."/>
            <person name="Leung J."/>
            <person name="Bukari Y."/>
            <person name="Amoako-Attah I."/>
            <person name="Meinhardt L.W."/>
            <person name="Bailey B.A."/>
            <person name="Cohen S.P."/>
        </authorList>
    </citation>
    <scope>NUCLEOTIDE SEQUENCE [LARGE SCALE GENOMIC DNA]</scope>
    <source>
        <strain evidence="4 5">GH-19</strain>
    </source>
</reference>
<organism evidence="4 5">
    <name type="scientific">Marasmiellus scandens</name>
    <dbReference type="NCBI Taxonomy" id="2682957"/>
    <lineage>
        <taxon>Eukaryota</taxon>
        <taxon>Fungi</taxon>
        <taxon>Dikarya</taxon>
        <taxon>Basidiomycota</taxon>
        <taxon>Agaricomycotina</taxon>
        <taxon>Agaricomycetes</taxon>
        <taxon>Agaricomycetidae</taxon>
        <taxon>Agaricales</taxon>
        <taxon>Marasmiineae</taxon>
        <taxon>Omphalotaceae</taxon>
        <taxon>Marasmiellus</taxon>
    </lineage>
</organism>
<sequence length="137" mass="14821">MATINEVFPPKPTWSVDEIPDLTGQVIIVTGGNTGLGKLTVEALLNHNAKVYLAARSQSKASEAIQDLFNKTGNKAISWLKLDLADLQSIKAAVTEFTSKENHLHVLFNNAGVMLPDIKDLTAQGYDLQFGTNVLGE</sequence>
<dbReference type="PRINTS" id="PR00081">
    <property type="entry name" value="GDHRDH"/>
</dbReference>
<keyword evidence="2" id="KW-0521">NADP</keyword>
<protein>
    <recommendedName>
        <fullName evidence="6">NAD(P)-binding protein</fullName>
    </recommendedName>
</protein>
<dbReference type="Proteomes" id="UP001498398">
    <property type="component" value="Unassembled WGS sequence"/>
</dbReference>
<evidence type="ECO:0000256" key="3">
    <source>
        <dbReference type="ARBA" id="ARBA00023002"/>
    </source>
</evidence>
<dbReference type="Pfam" id="PF00106">
    <property type="entry name" value="adh_short"/>
    <property type="match status" value="1"/>
</dbReference>